<name>A0A2U1L1B3_ARTAN</name>
<dbReference type="AlphaFoldDB" id="A0A2U1L1B3"/>
<dbReference type="InterPro" id="IPR010569">
    <property type="entry name" value="Myotubularin-like_Pase_dom"/>
</dbReference>
<dbReference type="GO" id="GO:0046856">
    <property type="term" value="P:phosphatidylinositol dephosphorylation"/>
    <property type="evidence" value="ECO:0007669"/>
    <property type="project" value="TreeGrafter"/>
</dbReference>
<dbReference type="PROSITE" id="PS00383">
    <property type="entry name" value="TYR_PHOSPHATASE_1"/>
    <property type="match status" value="1"/>
</dbReference>
<evidence type="ECO:0000313" key="5">
    <source>
        <dbReference type="Proteomes" id="UP000245207"/>
    </source>
</evidence>
<evidence type="ECO:0000256" key="2">
    <source>
        <dbReference type="PIRSR" id="PIRSR630564-2"/>
    </source>
</evidence>
<feature type="active site" description="Phosphocysteine intermediate" evidence="1">
    <location>
        <position position="506"/>
    </location>
</feature>
<comment type="caution">
    <text evidence="4">The sequence shown here is derived from an EMBL/GenBank/DDBJ whole genome shotgun (WGS) entry which is preliminary data.</text>
</comment>
<dbReference type="STRING" id="35608.A0A2U1L1B3"/>
<organism evidence="4 5">
    <name type="scientific">Artemisia annua</name>
    <name type="common">Sweet wormwood</name>
    <dbReference type="NCBI Taxonomy" id="35608"/>
    <lineage>
        <taxon>Eukaryota</taxon>
        <taxon>Viridiplantae</taxon>
        <taxon>Streptophyta</taxon>
        <taxon>Embryophyta</taxon>
        <taxon>Tracheophyta</taxon>
        <taxon>Spermatophyta</taxon>
        <taxon>Magnoliopsida</taxon>
        <taxon>eudicotyledons</taxon>
        <taxon>Gunneridae</taxon>
        <taxon>Pentapetalae</taxon>
        <taxon>asterids</taxon>
        <taxon>campanulids</taxon>
        <taxon>Asterales</taxon>
        <taxon>Asteraceae</taxon>
        <taxon>Asteroideae</taxon>
        <taxon>Anthemideae</taxon>
        <taxon>Artemisiinae</taxon>
        <taxon>Artemisia</taxon>
    </lineage>
</organism>
<sequence length="916" mass="102149">MRVDRAGGRLHLATRLILQEAQKYVAISTNETSSIFPSKITMNEICLQFQHLTNGIHLNYTVTTYDPSKDMRIIIFAFRSQTKHRRAIFGALLRWTKPTKLWDLYAFTSGSSRYNNTNPKVRLINEYYRLLGMGSVQASINTIEDGLYKFSNDWWRISDVNSSYNMCTTYPFALLVPKFIRYWSCSCSVIPTISWSHDEYEEPYFPRKLYIADARPRKNALANGAMGGGSESSSNYFQCEIVFFGIDNIHAMRESLVRLRDYLDTHGTKSSDGVSSFLRNGGWTWGGGNLSSMSASVSTLGDSGWLQHIQNVLAGSAWIAARARCRLPVISWCDRRTGAVLARSSQPLVGLMMNMRSNADENLVGALCTRLSGEKEGRRKLYIADARPRKNALANGAMGGGSESSSNYFQCEIVFFGIDNIHAMRESLVRLRDYLDTHGTKSSDGVSSFLRNGGWTWGGGNLSSMSASVSTLGDSGWLQHIQNVLAGSAWIAARVALESASMLVHCSDGWDRTSQLVALASLLLDPYYRTINGFQALVEKDWLAFGHPFAERAGLPSFSGSDSMPLELSRNSSSPNITLSSMRLSSVSFTSQSPVSSNAQTSNHYSPIFLQERWVDCVSQLLRMYPFAFEYSSAFLVDFLDLVLSCRFGNFMCNNDNEREKAGVFEASECLWMYMADMRAAEGSSHVHYNLFYDPSKHDGPLLPPAAALAPTLWPQFHLRWSCPCEAQSGQVETQCRNMMDKYSELQKAKDLAESNAREIATTIESLTADLHKENQVSNSAVAFAKKANRENSNIKRAMESFGCKVHVSDTPDIENYPAVMTNMSSSTKETTVGSEDIYAEKTDLSVSIAVTADDNVPENSTNRICESLCPLWARDGGCRWPDADCAQLRSQFIGLKANYDAFDRLTINDSYFQPE</sequence>
<feature type="domain" description="Myotubularin phosphatase" evidence="3">
    <location>
        <begin position="135"/>
        <end position="718"/>
    </location>
</feature>
<evidence type="ECO:0000256" key="1">
    <source>
        <dbReference type="PIRSR" id="PIRSR630564-1"/>
    </source>
</evidence>
<reference evidence="4 5" key="1">
    <citation type="journal article" date="2018" name="Mol. Plant">
        <title>The genome of Artemisia annua provides insight into the evolution of Asteraceae family and artemisinin biosynthesis.</title>
        <authorList>
            <person name="Shen Q."/>
            <person name="Zhang L."/>
            <person name="Liao Z."/>
            <person name="Wang S."/>
            <person name="Yan T."/>
            <person name="Shi P."/>
            <person name="Liu M."/>
            <person name="Fu X."/>
            <person name="Pan Q."/>
            <person name="Wang Y."/>
            <person name="Lv Z."/>
            <person name="Lu X."/>
            <person name="Zhang F."/>
            <person name="Jiang W."/>
            <person name="Ma Y."/>
            <person name="Chen M."/>
            <person name="Hao X."/>
            <person name="Li L."/>
            <person name="Tang Y."/>
            <person name="Lv G."/>
            <person name="Zhou Y."/>
            <person name="Sun X."/>
            <person name="Brodelius P.E."/>
            <person name="Rose J.K.C."/>
            <person name="Tang K."/>
        </authorList>
    </citation>
    <scope>NUCLEOTIDE SEQUENCE [LARGE SCALE GENOMIC DNA]</scope>
    <source>
        <strain evidence="5">cv. Huhao1</strain>
        <tissue evidence="4">Leaf</tissue>
    </source>
</reference>
<dbReference type="PANTHER" id="PTHR10807">
    <property type="entry name" value="MYOTUBULARIN-RELATED"/>
    <property type="match status" value="1"/>
</dbReference>
<feature type="binding site" evidence="2">
    <location>
        <begin position="420"/>
        <end position="421"/>
    </location>
    <ligand>
        <name>substrate</name>
    </ligand>
</feature>
<gene>
    <name evidence="4" type="ORF">CTI12_AA541490</name>
</gene>
<dbReference type="PROSITE" id="PS51339">
    <property type="entry name" value="PPASE_MYOTUBULARIN"/>
    <property type="match status" value="1"/>
</dbReference>
<dbReference type="SUPFAM" id="SSF52799">
    <property type="entry name" value="(Phosphotyrosine protein) phosphatases II"/>
    <property type="match status" value="2"/>
</dbReference>
<keyword evidence="5" id="KW-1185">Reference proteome</keyword>
<dbReference type="Proteomes" id="UP000245207">
    <property type="component" value="Unassembled WGS sequence"/>
</dbReference>
<dbReference type="GO" id="GO:0005737">
    <property type="term" value="C:cytoplasm"/>
    <property type="evidence" value="ECO:0007669"/>
    <property type="project" value="TreeGrafter"/>
</dbReference>
<dbReference type="EMBL" id="PKPP01012196">
    <property type="protein sequence ID" value="PWA42781.1"/>
    <property type="molecule type" value="Genomic_DNA"/>
</dbReference>
<proteinExistence type="predicted"/>
<dbReference type="GO" id="GO:0106018">
    <property type="term" value="F:phosphatidylinositol-3,5-bisphosphate phosphatase activity"/>
    <property type="evidence" value="ECO:0007669"/>
    <property type="project" value="TreeGrafter"/>
</dbReference>
<dbReference type="OrthoDB" id="271628at2759"/>
<accession>A0A2U1L1B3</accession>
<dbReference type="PANTHER" id="PTHR10807:SF8">
    <property type="entry name" value="PHOSPHATIDYLINOSITOL-3-PHOSPHATE PHOSPHATASE"/>
    <property type="match status" value="1"/>
</dbReference>
<dbReference type="InterPro" id="IPR029021">
    <property type="entry name" value="Prot-tyrosine_phosphatase-like"/>
</dbReference>
<protein>
    <submittedName>
        <fullName evidence="4">GRAM domain-containing protein</fullName>
    </submittedName>
</protein>
<dbReference type="InterPro" id="IPR016130">
    <property type="entry name" value="Tyr_Pase_AS"/>
</dbReference>
<evidence type="ECO:0000313" key="4">
    <source>
        <dbReference type="EMBL" id="PWA42781.1"/>
    </source>
</evidence>
<dbReference type="InterPro" id="IPR030564">
    <property type="entry name" value="Myotubularin"/>
</dbReference>
<dbReference type="Pfam" id="PF06602">
    <property type="entry name" value="Myotub-related"/>
    <property type="match status" value="3"/>
</dbReference>
<evidence type="ECO:0000259" key="3">
    <source>
        <dbReference type="PROSITE" id="PS51339"/>
    </source>
</evidence>
<feature type="binding site" evidence="2">
    <location>
        <begin position="506"/>
        <end position="512"/>
    </location>
    <ligand>
        <name>substrate</name>
    </ligand>
</feature>
<dbReference type="GO" id="GO:0004438">
    <property type="term" value="F:phosphatidylinositol-3-phosphate phosphatase activity"/>
    <property type="evidence" value="ECO:0007669"/>
    <property type="project" value="TreeGrafter"/>
</dbReference>
<dbReference type="CDD" id="cd14507">
    <property type="entry name" value="PTP-MTM-like"/>
    <property type="match status" value="1"/>
</dbReference>